<reference evidence="2" key="1">
    <citation type="submission" date="2022-12" db="EMBL/GenBank/DDBJ databases">
        <authorList>
            <person name="Webb A."/>
        </authorList>
    </citation>
    <scope>NUCLEOTIDE SEQUENCE</scope>
    <source>
        <strain evidence="2">Pd1</strain>
    </source>
</reference>
<feature type="compositionally biased region" description="Basic residues" evidence="1">
    <location>
        <begin position="361"/>
        <end position="371"/>
    </location>
</feature>
<gene>
    <name evidence="2" type="ORF">PDE001_LOCUS3304</name>
</gene>
<feature type="region of interest" description="Disordered" evidence="1">
    <location>
        <begin position="1"/>
        <end position="20"/>
    </location>
</feature>
<accession>A0AAV0TQ09</accession>
<dbReference type="EMBL" id="CANTFM010000564">
    <property type="protein sequence ID" value="CAI5725234.1"/>
    <property type="molecule type" value="Genomic_DNA"/>
</dbReference>
<feature type="compositionally biased region" description="Acidic residues" evidence="1">
    <location>
        <begin position="553"/>
        <end position="563"/>
    </location>
</feature>
<evidence type="ECO:0000313" key="2">
    <source>
        <dbReference type="EMBL" id="CAI5725234.1"/>
    </source>
</evidence>
<feature type="compositionally biased region" description="Polar residues" evidence="1">
    <location>
        <begin position="427"/>
        <end position="448"/>
    </location>
</feature>
<evidence type="ECO:0000313" key="3">
    <source>
        <dbReference type="Proteomes" id="UP001162029"/>
    </source>
</evidence>
<feature type="compositionally biased region" description="Polar residues" evidence="1">
    <location>
        <begin position="613"/>
        <end position="636"/>
    </location>
</feature>
<evidence type="ECO:0000256" key="1">
    <source>
        <dbReference type="SAM" id="MobiDB-lite"/>
    </source>
</evidence>
<feature type="compositionally biased region" description="Acidic residues" evidence="1">
    <location>
        <begin position="340"/>
        <end position="355"/>
    </location>
</feature>
<feature type="compositionally biased region" description="Acidic residues" evidence="1">
    <location>
        <begin position="783"/>
        <end position="793"/>
    </location>
</feature>
<feature type="compositionally biased region" description="Acidic residues" evidence="1">
    <location>
        <begin position="641"/>
        <end position="650"/>
    </location>
</feature>
<feature type="region of interest" description="Disordered" evidence="1">
    <location>
        <begin position="774"/>
        <end position="803"/>
    </location>
</feature>
<organism evidence="2 3">
    <name type="scientific">Peronospora destructor</name>
    <dbReference type="NCBI Taxonomy" id="86335"/>
    <lineage>
        <taxon>Eukaryota</taxon>
        <taxon>Sar</taxon>
        <taxon>Stramenopiles</taxon>
        <taxon>Oomycota</taxon>
        <taxon>Peronosporomycetes</taxon>
        <taxon>Peronosporales</taxon>
        <taxon>Peronosporaceae</taxon>
        <taxon>Peronospora</taxon>
    </lineage>
</organism>
<feature type="region of interest" description="Disordered" evidence="1">
    <location>
        <begin position="210"/>
        <end position="663"/>
    </location>
</feature>
<keyword evidence="3" id="KW-1185">Reference proteome</keyword>
<protein>
    <submittedName>
        <fullName evidence="2">Uncharacterized protein</fullName>
    </submittedName>
</protein>
<proteinExistence type="predicted"/>
<sequence length="828" mass="89665">MTKMLTLEAASDLDTPSSSPRIWPQEVSNWTLQSDHILHAFLKRYSTDLFARTKQLENRVRDIAAEADSAHVRLKNTFNQFLMLSNNQFMENRVYDEEQEDFFNVETNETIPEKQEVDTNVDKTKIEIGDDQVASEKRVETATESIVTKYRSALDMGLEAMKLFVMMDEDEEEKSEILSPFETVLDIYNERPLPFIIGTREFLDDETLGLGAAPEESSDSASGSSYTSSYSSDSDSKSESSQASRENKRSHSRYHSSSEESEGSLIAEQPSRQRANSDESDTSGLFGRPPLVEPRRRRTNSDESDTSGLFGRQSAPEKLASSQSRASMSRDSRRRPVFGGDEDASDDSDWTSDSDDGGKKIPTHKQSSVRRRGQEALPPFATPSHARKNRFLDSSDEESDAGLFGLAPTIKPRVFTTDEAEELKQRSAVQSSTGTNPSTTMQQYSSKRLNSRRSDSFGSSSSDEEGGLLGAALEKKPSIAKAQQKGFRLPLMGETTSRRTNELESKYTSDSDAESTVSGLFGRPSGAVKDTKKTAAGVPVLPPLQQSRRLDFSDDSSDNDDDGGLFGAAPAEPVASVVQPVIAPPRHQPFSDSSSDDDGDDGALFGAAPKFTPRTTTVPPISAPRSQPVQRASQSGLFGEGDSDASDDSDGGGIFGANKAVTTTVSPVVATRPSPVVARDVSDTTVTAMTMTMEDFLVNLPQMTNDDWSDDDGGLFGVATSKPTPAKPTATPVPPVRNNPDLAPTQTATPVGLLFGSPAGFSVPIVHPPNPSAAARLRAAESSDSDSDSDWDGDGGLFGPPKSRTVTELEAAYRIRKLAVILTGWIDC</sequence>
<name>A0AAV0TQ09_9STRA</name>
<feature type="compositionally biased region" description="Basic and acidic residues" evidence="1">
    <location>
        <begin position="496"/>
        <end position="509"/>
    </location>
</feature>
<dbReference type="AlphaFoldDB" id="A0AAV0TQ09"/>
<dbReference type="Proteomes" id="UP001162029">
    <property type="component" value="Unassembled WGS sequence"/>
</dbReference>
<feature type="compositionally biased region" description="Low complexity" evidence="1">
    <location>
        <begin position="219"/>
        <end position="244"/>
    </location>
</feature>
<comment type="caution">
    <text evidence="2">The sequence shown here is derived from an EMBL/GenBank/DDBJ whole genome shotgun (WGS) entry which is preliminary data.</text>
</comment>